<keyword evidence="1" id="KW-0479">Metal-binding</keyword>
<comment type="similarity">
    <text evidence="7">Belongs to the integrin alpha chain family.</text>
</comment>
<evidence type="ECO:0000256" key="2">
    <source>
        <dbReference type="ARBA" id="ARBA00022729"/>
    </source>
</evidence>
<feature type="repeat" description="FG-GAP" evidence="6">
    <location>
        <begin position="361"/>
        <end position="421"/>
    </location>
</feature>
<keyword evidence="7" id="KW-0130">Cell adhesion</keyword>
<dbReference type="GO" id="GO:0007229">
    <property type="term" value="P:integrin-mediated signaling pathway"/>
    <property type="evidence" value="ECO:0007669"/>
    <property type="project" value="UniProtKB-KW"/>
</dbReference>
<keyword evidence="7" id="KW-0401">Integrin</keyword>
<dbReference type="PROSITE" id="PS50234">
    <property type="entry name" value="VWFA"/>
    <property type="match status" value="1"/>
</dbReference>
<dbReference type="InterPro" id="IPR036465">
    <property type="entry name" value="vWFA_dom_sf"/>
</dbReference>
<dbReference type="AlphaFoldDB" id="A0ABD1KS01"/>
<evidence type="ECO:0000313" key="9">
    <source>
        <dbReference type="EMBL" id="KAL2101912.1"/>
    </source>
</evidence>
<sequence>MQVVTLPVCHTVLGVNIESTDWKFFSNPAEGFGYRVIQHSPSSLLVSAPLQQYNVNRKGEVYECMVDTDSCSLLPINVTDAAVNMSLGLSMTKTETSNKTWICGPTVPKECPGVTQYGGMCFSLNSNYTPLPSLEECQLGTDISFLLDGSGSVDDDEFSHMKTFVKDLIKKLLDYDTRFSIAQYSTDCTIHIKFNQFRTKGWEEDVNKIKQMKGGTKTAKAIQKVVTDVFASSAGARPDAKRILIVITDGEAQDSASYPDAVKKANSENIKRFAIGIGRAFNYEHAKRQLEAIASLPTSNHMFHVNSFEALETIKSNLEKTIIAVEGYSMTVAVRNKQNYIVMGAPRFEHKGLLMVIFPDDTRKNFTQSQIGAYFGAEVCLVDLNENSNTDLILASAPMYTEGGREGAVFVYKFSEKHSQTEVSETGVSLLGMEGQRGRFGSALASLADLNGDGIRDVAVGAPLEDDGQGSVYIFNGRTGGLNPTYSQRIEGSAVRSGLRFFGLTVAQSALDQSGDGLPDIAVGSKGAVLLLRFSCFPHPYPDSSTSMLLVADRSRFPNGEQAELKGDTIQGFLVPLKRGSLK</sequence>
<evidence type="ECO:0000256" key="3">
    <source>
        <dbReference type="ARBA" id="ARBA00022737"/>
    </source>
</evidence>
<dbReference type="PANTHER" id="PTHR23220:SF118">
    <property type="entry name" value="INTEGRIN ALPHA-X"/>
    <property type="match status" value="1"/>
</dbReference>
<dbReference type="PRINTS" id="PR01185">
    <property type="entry name" value="INTEGRINA"/>
</dbReference>
<dbReference type="SMART" id="SM00191">
    <property type="entry name" value="Int_alpha"/>
    <property type="match status" value="4"/>
</dbReference>
<keyword evidence="10" id="KW-1185">Reference proteome</keyword>
<evidence type="ECO:0000259" key="8">
    <source>
        <dbReference type="PROSITE" id="PS50234"/>
    </source>
</evidence>
<dbReference type="Proteomes" id="UP001591681">
    <property type="component" value="Unassembled WGS sequence"/>
</dbReference>
<dbReference type="GO" id="GO:0007155">
    <property type="term" value="P:cell adhesion"/>
    <property type="evidence" value="ECO:0007669"/>
    <property type="project" value="UniProtKB-KW"/>
</dbReference>
<dbReference type="InterPro" id="IPR013517">
    <property type="entry name" value="FG-GAP"/>
</dbReference>
<keyword evidence="2" id="KW-0732">Signal</keyword>
<dbReference type="Gene3D" id="2.130.10.130">
    <property type="entry name" value="Integrin alpha, N-terminal"/>
    <property type="match status" value="1"/>
</dbReference>
<comment type="subcellular location">
    <subcellularLocation>
        <location evidence="7">Membrane</location>
        <topology evidence="7">Single-pass type I membrane protein</topology>
    </subcellularLocation>
</comment>
<evidence type="ECO:0000256" key="6">
    <source>
        <dbReference type="PROSITE-ProRule" id="PRU00803"/>
    </source>
</evidence>
<accession>A0ABD1KS01</accession>
<dbReference type="EMBL" id="JBHFQA010000003">
    <property type="protein sequence ID" value="KAL2101912.1"/>
    <property type="molecule type" value="Genomic_DNA"/>
</dbReference>
<name>A0ABD1KS01_9TELE</name>
<reference evidence="9 10" key="1">
    <citation type="submission" date="2024-09" db="EMBL/GenBank/DDBJ databases">
        <title>A chromosome-level genome assembly of Gray's grenadier anchovy, Coilia grayii.</title>
        <authorList>
            <person name="Fu Z."/>
        </authorList>
    </citation>
    <scope>NUCLEOTIDE SEQUENCE [LARGE SCALE GENOMIC DNA]</scope>
    <source>
        <strain evidence="9">G4</strain>
        <tissue evidence="9">Muscle</tissue>
    </source>
</reference>
<dbReference type="Pfam" id="PF01839">
    <property type="entry name" value="FG-GAP"/>
    <property type="match status" value="1"/>
</dbReference>
<evidence type="ECO:0000256" key="7">
    <source>
        <dbReference type="RuleBase" id="RU003762"/>
    </source>
</evidence>
<dbReference type="Gene3D" id="3.40.50.410">
    <property type="entry name" value="von Willebrand factor, type A domain"/>
    <property type="match status" value="1"/>
</dbReference>
<dbReference type="InterPro" id="IPR013519">
    <property type="entry name" value="Int_alpha_beta-p"/>
</dbReference>
<dbReference type="SUPFAM" id="SSF69318">
    <property type="entry name" value="Integrin alpha N-terminal domain"/>
    <property type="match status" value="1"/>
</dbReference>
<dbReference type="InterPro" id="IPR000413">
    <property type="entry name" value="Integrin_alpha"/>
</dbReference>
<keyword evidence="3" id="KW-0677">Repeat</keyword>
<dbReference type="Pfam" id="PF00092">
    <property type="entry name" value="VWA"/>
    <property type="match status" value="1"/>
</dbReference>
<organism evidence="9 10">
    <name type="scientific">Coilia grayii</name>
    <name type="common">Gray's grenadier anchovy</name>
    <dbReference type="NCBI Taxonomy" id="363190"/>
    <lineage>
        <taxon>Eukaryota</taxon>
        <taxon>Metazoa</taxon>
        <taxon>Chordata</taxon>
        <taxon>Craniata</taxon>
        <taxon>Vertebrata</taxon>
        <taxon>Euteleostomi</taxon>
        <taxon>Actinopterygii</taxon>
        <taxon>Neopterygii</taxon>
        <taxon>Teleostei</taxon>
        <taxon>Clupei</taxon>
        <taxon>Clupeiformes</taxon>
        <taxon>Clupeoidei</taxon>
        <taxon>Engraulidae</taxon>
        <taxon>Coilinae</taxon>
        <taxon>Coilia</taxon>
    </lineage>
</organism>
<dbReference type="SUPFAM" id="SSF53300">
    <property type="entry name" value="vWA-like"/>
    <property type="match status" value="1"/>
</dbReference>
<gene>
    <name evidence="9" type="ORF">ACEWY4_003673</name>
</gene>
<protein>
    <recommendedName>
        <fullName evidence="8">VWFA domain-containing protein</fullName>
    </recommendedName>
</protein>
<dbReference type="PRINTS" id="PR00453">
    <property type="entry name" value="VWFADOMAIN"/>
</dbReference>
<feature type="repeat" description="FG-GAP" evidence="6">
    <location>
        <begin position="426"/>
        <end position="484"/>
    </location>
</feature>
<dbReference type="GO" id="GO:0046872">
    <property type="term" value="F:metal ion binding"/>
    <property type="evidence" value="ECO:0007669"/>
    <property type="project" value="UniProtKB-KW"/>
</dbReference>
<dbReference type="PANTHER" id="PTHR23220">
    <property type="entry name" value="INTEGRIN ALPHA"/>
    <property type="match status" value="1"/>
</dbReference>
<dbReference type="InterPro" id="IPR028994">
    <property type="entry name" value="Integrin_alpha_N"/>
</dbReference>
<dbReference type="PROSITE" id="PS51470">
    <property type="entry name" value="FG_GAP"/>
    <property type="match status" value="2"/>
</dbReference>
<dbReference type="InterPro" id="IPR002035">
    <property type="entry name" value="VWF_A"/>
</dbReference>
<evidence type="ECO:0000256" key="5">
    <source>
        <dbReference type="ARBA" id="ARBA00023180"/>
    </source>
</evidence>
<feature type="domain" description="VWFA" evidence="8">
    <location>
        <begin position="142"/>
        <end position="318"/>
    </location>
</feature>
<dbReference type="GO" id="GO:0016020">
    <property type="term" value="C:membrane"/>
    <property type="evidence" value="ECO:0007669"/>
    <property type="project" value="UniProtKB-SubCell"/>
</dbReference>
<keyword evidence="4" id="KW-0106">Calcium</keyword>
<evidence type="ECO:0000313" key="10">
    <source>
        <dbReference type="Proteomes" id="UP001591681"/>
    </source>
</evidence>
<keyword evidence="7" id="KW-0675">Receptor</keyword>
<dbReference type="SMART" id="SM00327">
    <property type="entry name" value="VWA"/>
    <property type="match status" value="1"/>
</dbReference>
<keyword evidence="5" id="KW-0325">Glycoprotein</keyword>
<evidence type="ECO:0000256" key="1">
    <source>
        <dbReference type="ARBA" id="ARBA00022723"/>
    </source>
</evidence>
<proteinExistence type="inferred from homology"/>
<evidence type="ECO:0000256" key="4">
    <source>
        <dbReference type="ARBA" id="ARBA00022837"/>
    </source>
</evidence>
<comment type="caution">
    <text evidence="9">The sequence shown here is derived from an EMBL/GenBank/DDBJ whole genome shotgun (WGS) entry which is preliminary data.</text>
</comment>